<dbReference type="Proteomes" id="UP000235036">
    <property type="component" value="Unassembled WGS sequence"/>
</dbReference>
<name>A0A2N6K4M2_FISMU</name>
<keyword evidence="2" id="KW-1185">Reference proteome</keyword>
<dbReference type="EMBL" id="NRQW01000189">
    <property type="protein sequence ID" value="PLZ91162.1"/>
    <property type="molecule type" value="Genomic_DNA"/>
</dbReference>
<reference evidence="1 2" key="1">
    <citation type="submission" date="2017-08" db="EMBL/GenBank/DDBJ databases">
        <title>Genomes of Fischerella (Mastigocladus) sp. strains.</title>
        <authorList>
            <person name="Miller S.R."/>
        </authorList>
    </citation>
    <scope>NUCLEOTIDE SEQUENCE [LARGE SCALE GENOMIC DNA]</scope>
    <source>
        <strain evidence="1 2">CCMEE 5323</strain>
    </source>
</reference>
<protein>
    <submittedName>
        <fullName evidence="1">Uncharacterized protein</fullName>
    </submittedName>
</protein>
<accession>A0A2N6K4M2</accession>
<sequence length="147" mass="16752">MRQIGHLVETRFIASLSKDVLQSLIELVLDRLVLSIVVILSKVLEFAAAKSTFVILEFIVLQTANKLRNLNCMQKERVLIVGLDEPEVSAIRDRLDCITVAYEYLPNIKLVEGMSSTSLYEYIYVTLIPIQKMFAIHSELIPLQRCI</sequence>
<dbReference type="AlphaFoldDB" id="A0A2N6K4M2"/>
<evidence type="ECO:0000313" key="1">
    <source>
        <dbReference type="EMBL" id="PLZ91162.1"/>
    </source>
</evidence>
<evidence type="ECO:0000313" key="2">
    <source>
        <dbReference type="Proteomes" id="UP000235036"/>
    </source>
</evidence>
<dbReference type="RefSeq" id="WP_016866830.1">
    <property type="nucleotide sequence ID" value="NZ_CAWNVR010000277.1"/>
</dbReference>
<comment type="caution">
    <text evidence="1">The sequence shown here is derived from an EMBL/GenBank/DDBJ whole genome shotgun (WGS) entry which is preliminary data.</text>
</comment>
<gene>
    <name evidence="1" type="ORF">CEN44_09225</name>
</gene>
<organism evidence="1 2">
    <name type="scientific">Fischerella muscicola CCMEE 5323</name>
    <dbReference type="NCBI Taxonomy" id="2019572"/>
    <lineage>
        <taxon>Bacteria</taxon>
        <taxon>Bacillati</taxon>
        <taxon>Cyanobacteriota</taxon>
        <taxon>Cyanophyceae</taxon>
        <taxon>Nostocales</taxon>
        <taxon>Hapalosiphonaceae</taxon>
        <taxon>Fischerella</taxon>
    </lineage>
</organism>
<proteinExistence type="predicted"/>